<reference evidence="2 3" key="1">
    <citation type="submission" date="2016-04" db="EMBL/GenBank/DDBJ databases">
        <title>Draft genome of Fonsecaea erecta CBS 125763.</title>
        <authorList>
            <person name="Weiss V.A."/>
            <person name="Vicente V.A."/>
            <person name="Raittz R.T."/>
            <person name="Moreno L.F."/>
            <person name="De Souza E.M."/>
            <person name="Pedrosa F.O."/>
            <person name="Steffens M.B."/>
            <person name="Faoro H."/>
            <person name="Tadra-Sfeir M.Z."/>
            <person name="Najafzadeh M.J."/>
            <person name="Felipe M.S."/>
            <person name="Teixeira M."/>
            <person name="Sun J."/>
            <person name="Xi L."/>
            <person name="Gomes R."/>
            <person name="De Azevedo C.M."/>
            <person name="Salgado C.G."/>
            <person name="Da Silva M.B."/>
            <person name="Nascimento M.F."/>
            <person name="Queiroz-Telles F."/>
            <person name="Attili D.S."/>
            <person name="Gorbushina A."/>
        </authorList>
    </citation>
    <scope>NUCLEOTIDE SEQUENCE [LARGE SCALE GENOMIC DNA]</scope>
    <source>
        <strain evidence="2 3">CBS 125763</strain>
    </source>
</reference>
<comment type="caution">
    <text evidence="2">The sequence shown here is derived from an EMBL/GenBank/DDBJ whole genome shotgun (WGS) entry which is preliminary data.</text>
</comment>
<accession>A0A178Z7A7</accession>
<evidence type="ECO:0000256" key="1">
    <source>
        <dbReference type="SAM" id="MobiDB-lite"/>
    </source>
</evidence>
<feature type="region of interest" description="Disordered" evidence="1">
    <location>
        <begin position="325"/>
        <end position="365"/>
    </location>
</feature>
<dbReference type="Pfam" id="PF13092">
    <property type="entry name" value="CENP-L"/>
    <property type="match status" value="1"/>
</dbReference>
<dbReference type="Proteomes" id="UP000078343">
    <property type="component" value="Unassembled WGS sequence"/>
</dbReference>
<name>A0A178Z7A7_9EURO</name>
<feature type="compositionally biased region" description="Basic and acidic residues" evidence="1">
    <location>
        <begin position="347"/>
        <end position="365"/>
    </location>
</feature>
<dbReference type="RefSeq" id="XP_018689026.1">
    <property type="nucleotide sequence ID" value="XM_018841317.1"/>
</dbReference>
<organism evidence="2 3">
    <name type="scientific">Fonsecaea erecta</name>
    <dbReference type="NCBI Taxonomy" id="1367422"/>
    <lineage>
        <taxon>Eukaryota</taxon>
        <taxon>Fungi</taxon>
        <taxon>Dikarya</taxon>
        <taxon>Ascomycota</taxon>
        <taxon>Pezizomycotina</taxon>
        <taxon>Eurotiomycetes</taxon>
        <taxon>Chaetothyriomycetidae</taxon>
        <taxon>Chaetothyriales</taxon>
        <taxon>Herpotrichiellaceae</taxon>
        <taxon>Fonsecaea</taxon>
    </lineage>
</organism>
<dbReference type="GeneID" id="30013979"/>
<evidence type="ECO:0000313" key="2">
    <source>
        <dbReference type="EMBL" id="OAP55659.1"/>
    </source>
</evidence>
<keyword evidence="3" id="KW-1185">Reference proteome</keyword>
<dbReference type="InterPro" id="IPR025204">
    <property type="entry name" value="CENP-L"/>
</dbReference>
<dbReference type="AlphaFoldDB" id="A0A178Z7A7"/>
<sequence>MPQSNNNIHYHRSLLNGSITTFYSVCFQRLRTGKMEDALFDALTPIHSIPRIPALLFTLMRPPDSRPHETQQQLLSRHASAFRAHLDKDRPQDANNEEKEKMGRLNLCSWRLLQEVVVAEEDDPSGHKRRRRGEGVNKGENDEDQDLLGGLSVSLTYEKVTSYFVIYTRFPTSYAVGRRRTTTATEQSAILCSKSSPGDLKSFIDYLCENFDIPSIPPLELNGNFMEATLDDYLFSLLQSFTRDGTSKVALLKDKFKSILDTIELALAIRLPTSQIAWTRICCPASDFPSWYYKMATLAQQQGSWPRDTFLSSMLRDGSGQTGVNLQAWSMDGEDPFGKDSSNAPRGGDEKDAQQDPVRREEQPVMRLEKLANSAYTLYKSGVKFKSQAVRAAGDAVQAGTTEGPPRGESANCVVRANRNLLMSLISHAHALQ</sequence>
<dbReference type="EMBL" id="LVYI01000010">
    <property type="protein sequence ID" value="OAP55659.1"/>
    <property type="molecule type" value="Genomic_DNA"/>
</dbReference>
<evidence type="ECO:0000313" key="3">
    <source>
        <dbReference type="Proteomes" id="UP000078343"/>
    </source>
</evidence>
<feature type="region of interest" description="Disordered" evidence="1">
    <location>
        <begin position="121"/>
        <end position="145"/>
    </location>
</feature>
<gene>
    <name evidence="2" type="ORF">AYL99_09811</name>
</gene>
<proteinExistence type="predicted"/>
<dbReference type="OrthoDB" id="8864979at2759"/>
<protein>
    <submittedName>
        <fullName evidence="2">Uncharacterized protein</fullName>
    </submittedName>
</protein>